<reference evidence="1" key="1">
    <citation type="submission" date="2021-05" db="EMBL/GenBank/DDBJ databases">
        <authorList>
            <person name="Scholz U."/>
            <person name="Mascher M."/>
            <person name="Fiebig A."/>
        </authorList>
    </citation>
    <scope>NUCLEOTIDE SEQUENCE [LARGE SCALE GENOMIC DNA]</scope>
</reference>
<sequence>MDAVSFDFCWDTPSFFEELDVVDSMFMYYLPAEEESIESSGLGDSDTSSLNPANPCSTRAAKNIILERDRRKKVNKKLFTLRSIVPNITKMDKASIIHDSIVYIQELQEQEKHILAELEPVAGQGSPPRKKTASSINAAIFSSGIQAVEILEVITHSIEKCENIFV</sequence>
<organism evidence="1 2">
    <name type="scientific">Avena sativa</name>
    <name type="common">Oat</name>
    <dbReference type="NCBI Taxonomy" id="4498"/>
    <lineage>
        <taxon>Eukaryota</taxon>
        <taxon>Viridiplantae</taxon>
        <taxon>Streptophyta</taxon>
        <taxon>Embryophyta</taxon>
        <taxon>Tracheophyta</taxon>
        <taxon>Spermatophyta</taxon>
        <taxon>Magnoliopsida</taxon>
        <taxon>Liliopsida</taxon>
        <taxon>Poales</taxon>
        <taxon>Poaceae</taxon>
        <taxon>BOP clade</taxon>
        <taxon>Pooideae</taxon>
        <taxon>Poodae</taxon>
        <taxon>Poeae</taxon>
        <taxon>Poeae Chloroplast Group 1 (Aveneae type)</taxon>
        <taxon>Aveninae</taxon>
        <taxon>Avena</taxon>
    </lineage>
</organism>
<reference evidence="1" key="2">
    <citation type="submission" date="2025-09" db="UniProtKB">
        <authorList>
            <consortium name="EnsemblPlants"/>
        </authorList>
    </citation>
    <scope>IDENTIFICATION</scope>
</reference>
<proteinExistence type="predicted"/>
<accession>A0ACD6A938</accession>
<evidence type="ECO:0000313" key="2">
    <source>
        <dbReference type="Proteomes" id="UP001732700"/>
    </source>
</evidence>
<keyword evidence="2" id="KW-1185">Reference proteome</keyword>
<name>A0ACD6A938_AVESA</name>
<evidence type="ECO:0000313" key="1">
    <source>
        <dbReference type="EnsemblPlants" id="AVESA.00010b.r2.7DG1332870.1.CDS"/>
    </source>
</evidence>
<dbReference type="Proteomes" id="UP001732700">
    <property type="component" value="Chromosome 7D"/>
</dbReference>
<dbReference type="EnsemblPlants" id="AVESA.00010b.r2.7DG1332870.1">
    <property type="protein sequence ID" value="AVESA.00010b.r2.7DG1332870.1.CDS"/>
    <property type="gene ID" value="AVESA.00010b.r2.7DG1332870"/>
</dbReference>
<protein>
    <submittedName>
        <fullName evidence="1">Uncharacterized protein</fullName>
    </submittedName>
</protein>